<gene>
    <name evidence="1" type="ORF">SAMN05444365_104484</name>
</gene>
<dbReference type="SUPFAM" id="SSF55144">
    <property type="entry name" value="LigT-like"/>
    <property type="match status" value="1"/>
</dbReference>
<dbReference type="Pfam" id="PF13563">
    <property type="entry name" value="2_5_RNA_ligase2"/>
    <property type="match status" value="1"/>
</dbReference>
<organism evidence="1 2">
    <name type="scientific">Micromonospora pattaloongensis</name>
    <dbReference type="NCBI Taxonomy" id="405436"/>
    <lineage>
        <taxon>Bacteria</taxon>
        <taxon>Bacillati</taxon>
        <taxon>Actinomycetota</taxon>
        <taxon>Actinomycetes</taxon>
        <taxon>Micromonosporales</taxon>
        <taxon>Micromonosporaceae</taxon>
        <taxon>Micromonospora</taxon>
    </lineage>
</organism>
<reference evidence="2" key="1">
    <citation type="submission" date="2016-10" db="EMBL/GenBank/DDBJ databases">
        <authorList>
            <person name="Varghese N."/>
            <person name="Submissions S."/>
        </authorList>
    </citation>
    <scope>NUCLEOTIDE SEQUENCE [LARGE SCALE GENOMIC DNA]</scope>
    <source>
        <strain evidence="2">DSM 45245</strain>
    </source>
</reference>
<dbReference type="Gene3D" id="3.90.1140.10">
    <property type="entry name" value="Cyclic phosphodiesterase"/>
    <property type="match status" value="1"/>
</dbReference>
<dbReference type="Proteomes" id="UP000242415">
    <property type="component" value="Unassembled WGS sequence"/>
</dbReference>
<dbReference type="RefSeq" id="WP_091556662.1">
    <property type="nucleotide sequence ID" value="NZ_FNPH01000004.1"/>
</dbReference>
<dbReference type="EMBL" id="FNPH01000004">
    <property type="protein sequence ID" value="SDY99559.1"/>
    <property type="molecule type" value="Genomic_DNA"/>
</dbReference>
<proteinExistence type="predicted"/>
<evidence type="ECO:0000313" key="1">
    <source>
        <dbReference type="EMBL" id="SDY99559.1"/>
    </source>
</evidence>
<evidence type="ECO:0000313" key="2">
    <source>
        <dbReference type="Proteomes" id="UP000242415"/>
    </source>
</evidence>
<keyword evidence="1" id="KW-0436">Ligase</keyword>
<dbReference type="AlphaFoldDB" id="A0A1H3PGM4"/>
<sequence>MQTVELLGAAELEAAVRAAWERLAAAGLPSLAGHPHATNRPHVTVAAADRFTPVVRRRLDAAVAAALPLDVRLCGLHHFGHRGSLVWLLHPDAALRAAHAEVWRVLEGVPRRDPRYAPGGWTPHLSLALRLPADRAPDARAVLAGAMPVVGALVAARSYDGTTRTVSPLGDASSGR</sequence>
<name>A0A1H3PGM4_9ACTN</name>
<protein>
    <submittedName>
        <fullName evidence="1">2'-5' RNA ligase superfamily protein</fullName>
    </submittedName>
</protein>
<accession>A0A1H3PGM4</accession>
<dbReference type="STRING" id="405436.SAMN05444365_104484"/>
<dbReference type="GO" id="GO:0016874">
    <property type="term" value="F:ligase activity"/>
    <property type="evidence" value="ECO:0007669"/>
    <property type="project" value="UniProtKB-KW"/>
</dbReference>
<keyword evidence="2" id="KW-1185">Reference proteome</keyword>
<dbReference type="InterPro" id="IPR009097">
    <property type="entry name" value="Cyclic_Pdiesterase"/>
</dbReference>
<dbReference type="OrthoDB" id="3397424at2"/>